<proteinExistence type="predicted"/>
<dbReference type="Pfam" id="PF20515">
    <property type="entry name" value="2OG-FeII_Oxy_6"/>
    <property type="match status" value="1"/>
</dbReference>
<evidence type="ECO:0000259" key="1">
    <source>
        <dbReference type="Pfam" id="PF20515"/>
    </source>
</evidence>
<gene>
    <name evidence="2" type="ORF">O181_035932</name>
</gene>
<comment type="caution">
    <text evidence="2">The sequence shown here is derived from an EMBL/GenBank/DDBJ whole genome shotgun (WGS) entry which is preliminary data.</text>
</comment>
<organism evidence="2 3">
    <name type="scientific">Austropuccinia psidii MF-1</name>
    <dbReference type="NCBI Taxonomy" id="1389203"/>
    <lineage>
        <taxon>Eukaryota</taxon>
        <taxon>Fungi</taxon>
        <taxon>Dikarya</taxon>
        <taxon>Basidiomycota</taxon>
        <taxon>Pucciniomycotina</taxon>
        <taxon>Pucciniomycetes</taxon>
        <taxon>Pucciniales</taxon>
        <taxon>Sphaerophragmiaceae</taxon>
        <taxon>Austropuccinia</taxon>
    </lineage>
</organism>
<accession>A0A9Q3D9M7</accession>
<reference evidence="2" key="1">
    <citation type="submission" date="2021-03" db="EMBL/GenBank/DDBJ databases">
        <title>Draft genome sequence of rust myrtle Austropuccinia psidii MF-1, a brazilian biotype.</title>
        <authorList>
            <person name="Quecine M.C."/>
            <person name="Pachon D.M.R."/>
            <person name="Bonatelli M.L."/>
            <person name="Correr F.H."/>
            <person name="Franceschini L.M."/>
            <person name="Leite T.F."/>
            <person name="Margarido G.R.A."/>
            <person name="Almeida C.A."/>
            <person name="Ferrarezi J.A."/>
            <person name="Labate C.A."/>
        </authorList>
    </citation>
    <scope>NUCLEOTIDE SEQUENCE</scope>
    <source>
        <strain evidence="2">MF-1</strain>
    </source>
</reference>
<protein>
    <recommendedName>
        <fullName evidence="1">Tet-like 2OG-Fe(II) oxygenase domain-containing protein</fullName>
    </recommendedName>
</protein>
<dbReference type="AlphaFoldDB" id="A0A9Q3D9M7"/>
<dbReference type="InterPro" id="IPR046798">
    <property type="entry name" value="2OG-FeII_Oxy_6"/>
</dbReference>
<feature type="domain" description="Tet-like 2OG-Fe(II) oxygenase" evidence="1">
    <location>
        <begin position="203"/>
        <end position="256"/>
    </location>
</feature>
<sequence length="260" mass="29784">MPFTKKGKECKRELAGKRWGEEGKCEWLAYCQHIFIDIYIYASAFMWHPHWAPWKTLALVGSDQANVMWAPTGKSKDVCQIKLLGHCAPFWTQSSLASNGRKQYLISCLLQHKVIPQPLGNSGTSQKTNEARIARKNRLLSSSRPTSQISIPESANITPSEIQRLVDLNQIKRIHFGRLTIFSSTRLLIALVEFRPFTTMSEVEVNEWDELSQFLFRERRFTDPIGTNGAFLEGFMFTIGWRKCSTKNEQFCLYGSLGKI</sequence>
<keyword evidence="3" id="KW-1185">Reference proteome</keyword>
<evidence type="ECO:0000313" key="3">
    <source>
        <dbReference type="Proteomes" id="UP000765509"/>
    </source>
</evidence>
<name>A0A9Q3D9M7_9BASI</name>
<dbReference type="Proteomes" id="UP000765509">
    <property type="component" value="Unassembled WGS sequence"/>
</dbReference>
<evidence type="ECO:0000313" key="2">
    <source>
        <dbReference type="EMBL" id="MBW0496217.1"/>
    </source>
</evidence>
<dbReference type="EMBL" id="AVOT02013501">
    <property type="protein sequence ID" value="MBW0496217.1"/>
    <property type="molecule type" value="Genomic_DNA"/>
</dbReference>